<dbReference type="PROSITE" id="PS52040">
    <property type="entry name" value="TOPO_IIA"/>
    <property type="match status" value="1"/>
</dbReference>
<evidence type="ECO:0000256" key="6">
    <source>
        <dbReference type="ARBA" id="ARBA00023125"/>
    </source>
</evidence>
<dbReference type="AlphaFoldDB" id="A0A5B0GMT9"/>
<keyword evidence="8" id="KW-0963">Cytoplasm</keyword>
<dbReference type="InterPro" id="IPR005743">
    <property type="entry name" value="GyrA"/>
</dbReference>
<evidence type="ECO:0000256" key="10">
    <source>
        <dbReference type="SAM" id="MobiDB-lite"/>
    </source>
</evidence>
<dbReference type="CDD" id="cd00187">
    <property type="entry name" value="TOP4c"/>
    <property type="match status" value="1"/>
</dbReference>
<dbReference type="RefSeq" id="WP_149673632.1">
    <property type="nucleotide sequence ID" value="NZ_VTUZ01000026.1"/>
</dbReference>
<dbReference type="NCBIfam" id="NF004043">
    <property type="entry name" value="PRK05560.1"/>
    <property type="match status" value="1"/>
</dbReference>
<dbReference type="GO" id="GO:0005694">
    <property type="term" value="C:chromosome"/>
    <property type="evidence" value="ECO:0007669"/>
    <property type="project" value="InterPro"/>
</dbReference>
<comment type="subunit">
    <text evidence="8">Heterotetramer, composed of two GyrA and two GyrB chains. In the heterotetramer, GyrA contains the active site tyrosine that forms a transient covalent intermediate with DNA, while GyrB binds cofactors and catalyzes ATP hydrolysis.</text>
</comment>
<dbReference type="Pfam" id="PF00521">
    <property type="entry name" value="DNA_topoisoIV"/>
    <property type="match status" value="1"/>
</dbReference>
<dbReference type="PANTHER" id="PTHR43493:SF5">
    <property type="entry name" value="DNA GYRASE SUBUNIT A, CHLOROPLASTIC_MITOCHONDRIAL"/>
    <property type="match status" value="1"/>
</dbReference>
<dbReference type="GO" id="GO:0006261">
    <property type="term" value="P:DNA-templated DNA replication"/>
    <property type="evidence" value="ECO:0007669"/>
    <property type="project" value="UniProtKB-UniRule"/>
</dbReference>
<sequence>MDQFAKETLPISLEEEMRRSYLDYAMSVIVGRALPDVRDGLKPVHRRVLYAMHELNNDWNRAYKKSARIVGDVIGKYHPHGDTAVYDTIVRMAQDFSLRYMLVDGQGNFGSVDGDNAAAMRYTEIRMAKIGHELLADIDKETVDFTPNYDGSENEPAILPARIPNLLINGSSGIAVGMATNIPPHNLNEVVDACQHLLKNPQATIEELIEIIPAPDFPTAGIIYGVAGVRDGYRTGRGRVVMRALTHFEEIDRGQRMAIIVDELPYQVNKRSLLERIAELVNEKKLEGISDIRDESDKSGMRVVIELKRGEVPEVVLNNLYKATQLQDTFGMNMVALVDGQPKLLNLKEMLSCFLSHRREVLTRRTVYELRKARERGHVLEGLAVALANIDEFIAIIKAAPTPPIAKQELMARPWDSSLVREMLSRAETENASAGGREAYRPDGLNPSFGMQSDGLYRLSDTQAQEILQMRLQRLTGLEQDKIIGEYREVMAQIADLLDILARPERITAIIVDELTSIKAEFGDARRSKIELNATELNTEDLITPQEMVVTMSHAGYVKSQPLSEYSAQKRGGRGKQATAMKEDDWIDTLFIANTHDHILCFSNRGRVYSVKVYEVPQGSRNSRGRPIINIFPLQEGEKITVVLPVKEFSADKFVFMGTALGTVKKTPLEAFGRVLRKGIIAVGLDDGDYLIGAAITDGQHDVMLFSDSGKAVRFDENDVRPMGREARGVRGMQLEDGQNVIALLVAGDEQQSVLTATENGFGKRTPIIEYTRHGRGTKGMIAIQTSERNGKVVAATLVDSEAQIMLITNTGVLIRTRVSEIREMGRATQGVTLISLDEGTKLSGLQQVAEAEAEGDVEGDAEGPAEGNNGGEDNGAA</sequence>
<dbReference type="SUPFAM" id="SSF101904">
    <property type="entry name" value="GyrA/ParC C-terminal domain-like"/>
    <property type="match status" value="1"/>
</dbReference>
<dbReference type="Gene3D" id="2.120.10.90">
    <property type="entry name" value="DNA gyrase/topoisomerase IV, subunit A, C-terminal"/>
    <property type="match status" value="1"/>
</dbReference>
<feature type="region of interest" description="Disordered" evidence="10">
    <location>
        <begin position="847"/>
        <end position="878"/>
    </location>
</feature>
<dbReference type="InterPro" id="IPR013760">
    <property type="entry name" value="Topo_IIA-like_dom_sf"/>
</dbReference>
<dbReference type="InterPro" id="IPR002205">
    <property type="entry name" value="Topo_IIA_dom_A"/>
</dbReference>
<dbReference type="GO" id="GO:0003677">
    <property type="term" value="F:DNA binding"/>
    <property type="evidence" value="ECO:0007669"/>
    <property type="project" value="UniProtKB-UniRule"/>
</dbReference>
<dbReference type="Pfam" id="PF03989">
    <property type="entry name" value="DNA_gyraseA_C"/>
    <property type="match status" value="6"/>
</dbReference>
<accession>A0A5B0GMT9</accession>
<dbReference type="NCBIfam" id="NF004044">
    <property type="entry name" value="PRK05561.1"/>
    <property type="match status" value="1"/>
</dbReference>
<name>A0A5B0GMT9_9BURK</name>
<dbReference type="HAMAP" id="MF_01897">
    <property type="entry name" value="GyrA"/>
    <property type="match status" value="1"/>
</dbReference>
<reference evidence="12 13" key="1">
    <citation type="submission" date="2019-08" db="EMBL/GenBank/DDBJ databases">
        <title>Paraburkholderia sp. DCY113.</title>
        <authorList>
            <person name="Kang J."/>
        </authorList>
    </citation>
    <scope>NUCLEOTIDE SEQUENCE [LARGE SCALE GENOMIC DNA]</scope>
    <source>
        <strain evidence="12 13">DCY113</strain>
    </source>
</reference>
<comment type="caution">
    <text evidence="12">The sequence shown here is derived from an EMBL/GenBank/DDBJ whole genome shotgun (WGS) entry which is preliminary data.</text>
</comment>
<feature type="active site" description="O-(5'-phospho-DNA)-tyrosine intermediate" evidence="8 9">
    <location>
        <position position="122"/>
    </location>
</feature>
<gene>
    <name evidence="8 12" type="primary">gyrA</name>
    <name evidence="12" type="ORF">FVF58_31265</name>
</gene>
<dbReference type="InterPro" id="IPR035516">
    <property type="entry name" value="Gyrase/topoIV_suA_C"/>
</dbReference>
<evidence type="ECO:0000259" key="11">
    <source>
        <dbReference type="PROSITE" id="PS52040"/>
    </source>
</evidence>
<keyword evidence="6 8" id="KW-0238">DNA-binding</keyword>
<dbReference type="SMART" id="SM00434">
    <property type="entry name" value="TOP4c"/>
    <property type="match status" value="1"/>
</dbReference>
<dbReference type="Gene3D" id="3.90.199.10">
    <property type="entry name" value="Topoisomerase II, domain 5"/>
    <property type="match status" value="1"/>
</dbReference>
<keyword evidence="3 8" id="KW-0547">Nucleotide-binding</keyword>
<feature type="compositionally biased region" description="Gly residues" evidence="10">
    <location>
        <begin position="869"/>
        <end position="878"/>
    </location>
</feature>
<evidence type="ECO:0000256" key="5">
    <source>
        <dbReference type="ARBA" id="ARBA00023029"/>
    </source>
</evidence>
<dbReference type="FunFam" id="2.120.10.90:FF:000004">
    <property type="entry name" value="DNA gyrase subunit A"/>
    <property type="match status" value="1"/>
</dbReference>
<dbReference type="NCBIfam" id="TIGR01063">
    <property type="entry name" value="gyrA"/>
    <property type="match status" value="1"/>
</dbReference>
<comment type="subcellular location">
    <subcellularLocation>
        <location evidence="8">Cytoplasm</location>
    </subcellularLocation>
</comment>
<evidence type="ECO:0000313" key="12">
    <source>
        <dbReference type="EMBL" id="KAA1004686.1"/>
    </source>
</evidence>
<dbReference type="GO" id="GO:0034335">
    <property type="term" value="F:DNA negative supercoiling activity"/>
    <property type="evidence" value="ECO:0007669"/>
    <property type="project" value="UniProtKB-ARBA"/>
</dbReference>
<evidence type="ECO:0000256" key="7">
    <source>
        <dbReference type="ARBA" id="ARBA00023235"/>
    </source>
</evidence>
<comment type="catalytic activity">
    <reaction evidence="1 8 9">
        <text>ATP-dependent breakage, passage and rejoining of double-stranded DNA.</text>
        <dbReference type="EC" id="5.6.2.2"/>
    </reaction>
</comment>
<keyword evidence="13" id="KW-1185">Reference proteome</keyword>
<dbReference type="InterPro" id="IPR050220">
    <property type="entry name" value="Type_II_DNA_Topoisomerases"/>
</dbReference>
<dbReference type="InterPro" id="IPR013757">
    <property type="entry name" value="Topo_IIA_A_a_sf"/>
</dbReference>
<feature type="domain" description="Topo IIA-type catalytic" evidence="11">
    <location>
        <begin position="34"/>
        <end position="542"/>
    </location>
</feature>
<protein>
    <recommendedName>
        <fullName evidence="8">DNA gyrase subunit A</fullName>
        <ecNumber evidence="8">5.6.2.2</ecNumber>
    </recommendedName>
</protein>
<dbReference type="Proteomes" id="UP000325273">
    <property type="component" value="Unassembled WGS sequence"/>
</dbReference>
<proteinExistence type="inferred from homology"/>
<dbReference type="Gene3D" id="1.10.268.10">
    <property type="entry name" value="Topoisomerase, domain 3"/>
    <property type="match status" value="1"/>
</dbReference>
<evidence type="ECO:0000256" key="9">
    <source>
        <dbReference type="PROSITE-ProRule" id="PRU01384"/>
    </source>
</evidence>
<comment type="similarity">
    <text evidence="2 8">Belongs to the type II topoisomerase GyrA/ParC subunit family.</text>
</comment>
<dbReference type="FunFam" id="3.90.199.10:FF:000001">
    <property type="entry name" value="DNA gyrase subunit A"/>
    <property type="match status" value="1"/>
</dbReference>
<organism evidence="12 13">
    <name type="scientific">Paraburkholderia panacisoli</name>
    <dbReference type="NCBI Taxonomy" id="2603818"/>
    <lineage>
        <taxon>Bacteria</taxon>
        <taxon>Pseudomonadati</taxon>
        <taxon>Pseudomonadota</taxon>
        <taxon>Betaproteobacteria</taxon>
        <taxon>Burkholderiales</taxon>
        <taxon>Burkholderiaceae</taxon>
        <taxon>Paraburkholderia</taxon>
    </lineage>
</organism>
<dbReference type="Gene3D" id="3.30.1360.40">
    <property type="match status" value="1"/>
</dbReference>
<dbReference type="PANTHER" id="PTHR43493">
    <property type="entry name" value="DNA GYRASE/TOPOISOMERASE SUBUNIT A"/>
    <property type="match status" value="1"/>
</dbReference>
<dbReference type="EC" id="5.6.2.2" evidence="8"/>
<dbReference type="GO" id="GO:0005737">
    <property type="term" value="C:cytoplasm"/>
    <property type="evidence" value="ECO:0007669"/>
    <property type="project" value="UniProtKB-SubCell"/>
</dbReference>
<feature type="compositionally biased region" description="Acidic residues" evidence="10">
    <location>
        <begin position="852"/>
        <end position="864"/>
    </location>
</feature>
<evidence type="ECO:0000313" key="13">
    <source>
        <dbReference type="Proteomes" id="UP000325273"/>
    </source>
</evidence>
<dbReference type="InterPro" id="IPR006691">
    <property type="entry name" value="GyrA/parC_rep"/>
</dbReference>
<keyword evidence="4 8" id="KW-0067">ATP-binding</keyword>
<comment type="function">
    <text evidence="8">A type II topoisomerase that negatively supercoils closed circular double-stranded (ds) DNA in an ATP-dependent manner to modulate DNA topology and maintain chromosomes in an underwound state. Negative supercoiling favors strand separation, and DNA replication, transcription, recombination and repair, all of which involve strand separation. Also able to catalyze the interconversion of other topological isomers of dsDNA rings, including catenanes and knotted rings. Type II topoisomerases break and join 2 DNA strands simultaneously in an ATP-dependent manner.</text>
</comment>
<dbReference type="FunFam" id="3.30.1360.40:FF:000002">
    <property type="entry name" value="DNA gyrase subunit A"/>
    <property type="match status" value="1"/>
</dbReference>
<feature type="short sequence motif" description="GyrA-box" evidence="8">
    <location>
        <begin position="569"/>
        <end position="575"/>
    </location>
</feature>
<dbReference type="GO" id="GO:0009330">
    <property type="term" value="C:DNA topoisomerase type II (double strand cut, ATP-hydrolyzing) complex"/>
    <property type="evidence" value="ECO:0007669"/>
    <property type="project" value="TreeGrafter"/>
</dbReference>
<evidence type="ECO:0000256" key="1">
    <source>
        <dbReference type="ARBA" id="ARBA00000185"/>
    </source>
</evidence>
<evidence type="ECO:0000256" key="4">
    <source>
        <dbReference type="ARBA" id="ARBA00022840"/>
    </source>
</evidence>
<dbReference type="SUPFAM" id="SSF56719">
    <property type="entry name" value="Type II DNA topoisomerase"/>
    <property type="match status" value="1"/>
</dbReference>
<keyword evidence="7 8" id="KW-0413">Isomerase</keyword>
<evidence type="ECO:0000256" key="2">
    <source>
        <dbReference type="ARBA" id="ARBA00008263"/>
    </source>
</evidence>
<evidence type="ECO:0000256" key="8">
    <source>
        <dbReference type="HAMAP-Rule" id="MF_01897"/>
    </source>
</evidence>
<keyword evidence="5 8" id="KW-0799">Topoisomerase</keyword>
<evidence type="ECO:0000256" key="3">
    <source>
        <dbReference type="ARBA" id="ARBA00022741"/>
    </source>
</evidence>
<dbReference type="EMBL" id="VTUZ01000026">
    <property type="protein sequence ID" value="KAA1004686.1"/>
    <property type="molecule type" value="Genomic_DNA"/>
</dbReference>
<comment type="miscellaneous">
    <text evidence="8">Few gyrases are as efficient as E.coli at forming negative supercoils. Not all organisms have 2 type II topoisomerases; in organisms with a single type II topoisomerase this enzyme also has to decatenate newly replicated chromosomes.</text>
</comment>
<dbReference type="GO" id="GO:0005524">
    <property type="term" value="F:ATP binding"/>
    <property type="evidence" value="ECO:0007669"/>
    <property type="project" value="UniProtKB-UniRule"/>
</dbReference>
<dbReference type="InterPro" id="IPR013758">
    <property type="entry name" value="Topo_IIA_A/C_ab"/>
</dbReference>
<dbReference type="GO" id="GO:0006265">
    <property type="term" value="P:DNA topological change"/>
    <property type="evidence" value="ECO:0007669"/>
    <property type="project" value="UniProtKB-UniRule"/>
</dbReference>